<dbReference type="GO" id="GO:0005509">
    <property type="term" value="F:calcium ion binding"/>
    <property type="evidence" value="ECO:0007669"/>
    <property type="project" value="InterPro"/>
</dbReference>
<dbReference type="InterPro" id="IPR002048">
    <property type="entry name" value="EF_hand_dom"/>
</dbReference>
<keyword evidence="5" id="KW-0106">Calcium</keyword>
<dbReference type="OrthoDB" id="40902at2759"/>
<dbReference type="PROSITE" id="PS50011">
    <property type="entry name" value="PROTEIN_KINASE_DOM"/>
    <property type="match status" value="1"/>
</dbReference>
<evidence type="ECO:0000256" key="2">
    <source>
        <dbReference type="ARBA" id="ARBA00022679"/>
    </source>
</evidence>
<dbReference type="AlphaFoldDB" id="A0A0D2MCA7"/>
<dbReference type="InterPro" id="IPR018247">
    <property type="entry name" value="EF_Hand_1_Ca_BS"/>
</dbReference>
<evidence type="ECO:0000259" key="7">
    <source>
        <dbReference type="PROSITE" id="PS50011"/>
    </source>
</evidence>
<dbReference type="Pfam" id="PF00069">
    <property type="entry name" value="Pkinase"/>
    <property type="match status" value="1"/>
</dbReference>
<dbReference type="Pfam" id="PF13499">
    <property type="entry name" value="EF-hand_7"/>
    <property type="match status" value="2"/>
</dbReference>
<dbReference type="STRING" id="145388.A0A0D2MCA7"/>
<dbReference type="GO" id="GO:0004674">
    <property type="term" value="F:protein serine/threonine kinase activity"/>
    <property type="evidence" value="ECO:0007669"/>
    <property type="project" value="UniProtKB-KW"/>
</dbReference>
<dbReference type="Gene3D" id="1.10.238.10">
    <property type="entry name" value="EF-hand"/>
    <property type="match status" value="2"/>
</dbReference>
<feature type="domain" description="EF-hand" evidence="8">
    <location>
        <begin position="141"/>
        <end position="176"/>
    </location>
</feature>
<dbReference type="PROSITE" id="PS50222">
    <property type="entry name" value="EF_HAND_2"/>
    <property type="match status" value="4"/>
</dbReference>
<dbReference type="KEGG" id="mng:MNEG_9499"/>
<proteinExistence type="predicted"/>
<dbReference type="InterPro" id="IPR050205">
    <property type="entry name" value="CDPK_Ser/Thr_kinases"/>
</dbReference>
<evidence type="ECO:0000256" key="5">
    <source>
        <dbReference type="ARBA" id="ARBA00022837"/>
    </source>
</evidence>
<reference evidence="9 10" key="1">
    <citation type="journal article" date="2013" name="BMC Genomics">
        <title>Reconstruction of the lipid metabolism for the microalga Monoraphidium neglectum from its genome sequence reveals characteristics suitable for biofuel production.</title>
        <authorList>
            <person name="Bogen C."/>
            <person name="Al-Dilaimi A."/>
            <person name="Albersmeier A."/>
            <person name="Wichmann J."/>
            <person name="Grundmann M."/>
            <person name="Rupp O."/>
            <person name="Lauersen K.J."/>
            <person name="Blifernez-Klassen O."/>
            <person name="Kalinowski J."/>
            <person name="Goesmann A."/>
            <person name="Mussgnug J.H."/>
            <person name="Kruse O."/>
        </authorList>
    </citation>
    <scope>NUCLEOTIDE SEQUENCE [LARGE SCALE GENOMIC DNA]</scope>
    <source>
        <strain evidence="9 10">SAG 48.87</strain>
    </source>
</reference>
<evidence type="ECO:0000256" key="6">
    <source>
        <dbReference type="ARBA" id="ARBA00022840"/>
    </source>
</evidence>
<feature type="domain" description="EF-hand" evidence="8">
    <location>
        <begin position="216"/>
        <end position="251"/>
    </location>
</feature>
<accession>A0A0D2MCA7</accession>
<dbReference type="SUPFAM" id="SSF56112">
    <property type="entry name" value="Protein kinase-like (PK-like)"/>
    <property type="match status" value="1"/>
</dbReference>
<sequence length="277" mass="30454">MPPFYGDNEQQIFESVIKAPLDFNSDPWPKISEPAKDVVRRMLVRNPTKRATAADVLRHEWVREGGVAGDNVIEPEVLTRMRGFAAMNKLKKEALKVIALNLPAAEIEGLKEMFAAMDKDGSGTITVDEMREGLKSKGTLIPEEDLQRLMANADITGDGAIDYGEFLAATMHLGKLNKDEHLHRAFAHFDADGSGYITVEELEAALKQEGDSSMAALGEQIKSILAEVDKDKDGRIDYEEFCAMMRADAAQQTHHQLRGGFLTDPPVLSNASISDVA</sequence>
<evidence type="ECO:0000256" key="3">
    <source>
        <dbReference type="ARBA" id="ARBA00022741"/>
    </source>
</evidence>
<evidence type="ECO:0000256" key="4">
    <source>
        <dbReference type="ARBA" id="ARBA00022777"/>
    </source>
</evidence>
<organism evidence="9 10">
    <name type="scientific">Monoraphidium neglectum</name>
    <dbReference type="NCBI Taxonomy" id="145388"/>
    <lineage>
        <taxon>Eukaryota</taxon>
        <taxon>Viridiplantae</taxon>
        <taxon>Chlorophyta</taxon>
        <taxon>core chlorophytes</taxon>
        <taxon>Chlorophyceae</taxon>
        <taxon>CS clade</taxon>
        <taxon>Sphaeropleales</taxon>
        <taxon>Selenastraceae</taxon>
        <taxon>Monoraphidium</taxon>
    </lineage>
</organism>
<evidence type="ECO:0000256" key="1">
    <source>
        <dbReference type="ARBA" id="ARBA00022527"/>
    </source>
</evidence>
<dbReference type="CDD" id="cd00051">
    <property type="entry name" value="EFh"/>
    <property type="match status" value="2"/>
</dbReference>
<dbReference type="EC" id="2.7.11.1" evidence="9"/>
<evidence type="ECO:0000313" key="9">
    <source>
        <dbReference type="EMBL" id="KIY98461.1"/>
    </source>
</evidence>
<keyword evidence="3" id="KW-0547">Nucleotide-binding</keyword>
<dbReference type="Proteomes" id="UP000054498">
    <property type="component" value="Unassembled WGS sequence"/>
</dbReference>
<dbReference type="SUPFAM" id="SSF47473">
    <property type="entry name" value="EF-hand"/>
    <property type="match status" value="1"/>
</dbReference>
<dbReference type="InterPro" id="IPR011009">
    <property type="entry name" value="Kinase-like_dom_sf"/>
</dbReference>
<feature type="domain" description="EF-hand" evidence="8">
    <location>
        <begin position="177"/>
        <end position="212"/>
    </location>
</feature>
<evidence type="ECO:0000313" key="10">
    <source>
        <dbReference type="Proteomes" id="UP000054498"/>
    </source>
</evidence>
<name>A0A0D2MCA7_9CHLO</name>
<keyword evidence="10" id="KW-1185">Reference proteome</keyword>
<dbReference type="GO" id="GO:0005524">
    <property type="term" value="F:ATP binding"/>
    <property type="evidence" value="ECO:0007669"/>
    <property type="project" value="UniProtKB-KW"/>
</dbReference>
<dbReference type="InterPro" id="IPR011992">
    <property type="entry name" value="EF-hand-dom_pair"/>
</dbReference>
<dbReference type="Gene3D" id="1.10.510.10">
    <property type="entry name" value="Transferase(Phosphotransferase) domain 1"/>
    <property type="match status" value="1"/>
</dbReference>
<dbReference type="InterPro" id="IPR000719">
    <property type="entry name" value="Prot_kinase_dom"/>
</dbReference>
<keyword evidence="2 9" id="KW-0808">Transferase</keyword>
<dbReference type="RefSeq" id="XP_013897481.1">
    <property type="nucleotide sequence ID" value="XM_014042027.1"/>
</dbReference>
<feature type="domain" description="Protein kinase" evidence="7">
    <location>
        <begin position="1"/>
        <end position="62"/>
    </location>
</feature>
<keyword evidence="4 9" id="KW-0418">Kinase</keyword>
<protein>
    <submittedName>
        <fullName evidence="9">Calcium-dependent protein kinase</fullName>
        <ecNumber evidence="9">2.7.11.1</ecNumber>
    </submittedName>
</protein>
<keyword evidence="1" id="KW-0723">Serine/threonine-protein kinase</keyword>
<dbReference type="PROSITE" id="PS00018">
    <property type="entry name" value="EF_HAND_1"/>
    <property type="match status" value="3"/>
</dbReference>
<dbReference type="GeneID" id="25742374"/>
<dbReference type="SMART" id="SM00054">
    <property type="entry name" value="EFh"/>
    <property type="match status" value="4"/>
</dbReference>
<dbReference type="PANTHER" id="PTHR24349">
    <property type="entry name" value="SERINE/THREONINE-PROTEIN KINASE"/>
    <property type="match status" value="1"/>
</dbReference>
<gene>
    <name evidence="9" type="ORF">MNEG_9499</name>
</gene>
<feature type="domain" description="EF-hand" evidence="8">
    <location>
        <begin position="105"/>
        <end position="140"/>
    </location>
</feature>
<dbReference type="FunFam" id="1.10.238.10:FF:000001">
    <property type="entry name" value="Calmodulin 1"/>
    <property type="match status" value="1"/>
</dbReference>
<keyword evidence="6" id="KW-0067">ATP-binding</keyword>
<dbReference type="EMBL" id="KK102178">
    <property type="protein sequence ID" value="KIY98461.1"/>
    <property type="molecule type" value="Genomic_DNA"/>
</dbReference>
<evidence type="ECO:0000259" key="8">
    <source>
        <dbReference type="PROSITE" id="PS50222"/>
    </source>
</evidence>